<dbReference type="Pfam" id="PF01590">
    <property type="entry name" value="GAF"/>
    <property type="match status" value="1"/>
</dbReference>
<evidence type="ECO:0000313" key="8">
    <source>
        <dbReference type="Proteomes" id="UP000297608"/>
    </source>
</evidence>
<dbReference type="InterPro" id="IPR009057">
    <property type="entry name" value="Homeodomain-like_sf"/>
</dbReference>
<evidence type="ECO:0000256" key="3">
    <source>
        <dbReference type="ARBA" id="ARBA00023015"/>
    </source>
</evidence>
<keyword evidence="5" id="KW-0804">Transcription</keyword>
<keyword evidence="4" id="KW-0238">DNA-binding</keyword>
<evidence type="ECO:0000256" key="1">
    <source>
        <dbReference type="ARBA" id="ARBA00022741"/>
    </source>
</evidence>
<dbReference type="Gene3D" id="1.10.10.60">
    <property type="entry name" value="Homeodomain-like"/>
    <property type="match status" value="1"/>
</dbReference>
<name>A0ABY2ICH0_9MICO</name>
<dbReference type="InterPro" id="IPR002197">
    <property type="entry name" value="HTH_Fis"/>
</dbReference>
<dbReference type="PANTHER" id="PTHR32071:SF122">
    <property type="entry name" value="SIGMA FACTOR"/>
    <property type="match status" value="1"/>
</dbReference>
<organism evidence="7 8">
    <name type="scientific">Cryobacterium algoricola</name>
    <dbReference type="NCBI Taxonomy" id="1259183"/>
    <lineage>
        <taxon>Bacteria</taxon>
        <taxon>Bacillati</taxon>
        <taxon>Actinomycetota</taxon>
        <taxon>Actinomycetes</taxon>
        <taxon>Micrococcales</taxon>
        <taxon>Microbacteriaceae</taxon>
        <taxon>Cryobacterium</taxon>
    </lineage>
</organism>
<keyword evidence="2" id="KW-0067">ATP-binding</keyword>
<dbReference type="Pfam" id="PF25601">
    <property type="entry name" value="AAA_lid_14"/>
    <property type="match status" value="1"/>
</dbReference>
<reference evidence="7 8" key="1">
    <citation type="submission" date="2019-03" db="EMBL/GenBank/DDBJ databases">
        <title>Genomics of glacier-inhabiting Cryobacterium strains.</title>
        <authorList>
            <person name="Liu Q."/>
            <person name="Xin Y.-H."/>
        </authorList>
    </citation>
    <scope>NUCLEOTIDE SEQUENCE [LARGE SCALE GENOMIC DNA]</scope>
    <source>
        <strain evidence="7 8">MDB2-B</strain>
    </source>
</reference>
<dbReference type="PRINTS" id="PR01590">
    <property type="entry name" value="HTHFIS"/>
</dbReference>
<proteinExistence type="predicted"/>
<comment type="caution">
    <text evidence="7">The sequence shown here is derived from an EMBL/GenBank/DDBJ whole genome shotgun (WGS) entry which is preliminary data.</text>
</comment>
<evidence type="ECO:0000256" key="5">
    <source>
        <dbReference type="ARBA" id="ARBA00023163"/>
    </source>
</evidence>
<evidence type="ECO:0000259" key="6">
    <source>
        <dbReference type="PROSITE" id="PS50045"/>
    </source>
</evidence>
<dbReference type="EMBL" id="SOFG01000019">
    <property type="protein sequence ID" value="TFB84784.1"/>
    <property type="molecule type" value="Genomic_DNA"/>
</dbReference>
<evidence type="ECO:0000256" key="4">
    <source>
        <dbReference type="ARBA" id="ARBA00023125"/>
    </source>
</evidence>
<sequence length="620" mass="66289">MQESADRRSAIKLARDTFLRSGRTETRAVPDIVAASWLRSFSAGVDASTAQAIYHNDLDVTGRLVRCSETAIARLGDEMAEMPLSIVLTDHKARILWRSERDRGIGRLLDGVSLAPGFNYAEDSVGTNGIGTVLESGRPLYIVGPEHFHEQLQPFACAGSPIRDPLTNRVEGVLDITCLSEYASPLMHSLVRSAAHEIEQNLLVDRSQCQQALFEAFVRVDARTHAAVMAIGGTMVMGNAAAQGLFEPGEQWAIHEHARYLMTSRGGPADRIELPSGRHVHLRGTRVVVGADVAGIVVVVSLVEAGSAVPMSQAPVLAPALQAGAGTAMGPETGAEMRAAAPVVAEQPTRFGDGRSLLWKRACAGISEALVAAEPLLVIGESGCGKRSLVADLFERVVAGGRTREFAAEDLGDLHAEEAARAAVTERTLYIVSNINRLDAEGVAVFDSFLAALAGSGRPVSVAATVSDADLDSDLPFRAVLSHFEKAVTVAPLRHRTEDIALLVTHLLRGSPGQRGPGVSTAAMRVLSRYDWPRNIRQLEEALAFARLKRPVGEIQPEDLPGYCHSGAQRQLSTLEAGERDLIVTALHDAEGNRARTAAMLGIARSSLYRKLKSFGITAA</sequence>
<evidence type="ECO:0000313" key="7">
    <source>
        <dbReference type="EMBL" id="TFB84784.1"/>
    </source>
</evidence>
<dbReference type="PROSITE" id="PS50045">
    <property type="entry name" value="SIGMA54_INTERACT_4"/>
    <property type="match status" value="1"/>
</dbReference>
<dbReference type="Proteomes" id="UP000297608">
    <property type="component" value="Unassembled WGS sequence"/>
</dbReference>
<keyword evidence="8" id="KW-1185">Reference proteome</keyword>
<keyword evidence="1" id="KW-0547">Nucleotide-binding</keyword>
<dbReference type="InterPro" id="IPR058031">
    <property type="entry name" value="AAA_lid_NorR"/>
</dbReference>
<keyword evidence="3" id="KW-0805">Transcription regulation</keyword>
<dbReference type="SUPFAM" id="SSF46689">
    <property type="entry name" value="Homeodomain-like"/>
    <property type="match status" value="1"/>
</dbReference>
<dbReference type="Gene3D" id="3.30.450.40">
    <property type="match status" value="1"/>
</dbReference>
<gene>
    <name evidence="7" type="ORF">E3O44_14675</name>
</gene>
<dbReference type="PANTHER" id="PTHR32071">
    <property type="entry name" value="TRANSCRIPTIONAL REGULATORY PROTEIN"/>
    <property type="match status" value="1"/>
</dbReference>
<dbReference type="Pfam" id="PF02954">
    <property type="entry name" value="HTH_8"/>
    <property type="match status" value="1"/>
</dbReference>
<evidence type="ECO:0000256" key="2">
    <source>
        <dbReference type="ARBA" id="ARBA00022840"/>
    </source>
</evidence>
<dbReference type="SUPFAM" id="SSF52540">
    <property type="entry name" value="P-loop containing nucleoside triphosphate hydrolases"/>
    <property type="match status" value="1"/>
</dbReference>
<dbReference type="Gene3D" id="1.10.8.60">
    <property type="match status" value="1"/>
</dbReference>
<feature type="domain" description="Sigma-54 factor interaction" evidence="6">
    <location>
        <begin position="488"/>
        <end position="548"/>
    </location>
</feature>
<accession>A0ABY2ICH0</accession>
<dbReference type="InterPro" id="IPR029016">
    <property type="entry name" value="GAF-like_dom_sf"/>
</dbReference>
<dbReference type="InterPro" id="IPR027417">
    <property type="entry name" value="P-loop_NTPase"/>
</dbReference>
<dbReference type="InterPro" id="IPR003018">
    <property type="entry name" value="GAF"/>
</dbReference>
<dbReference type="InterPro" id="IPR002078">
    <property type="entry name" value="Sigma_54_int"/>
</dbReference>
<dbReference type="RefSeq" id="WP_134535526.1">
    <property type="nucleotide sequence ID" value="NZ_SOFG01000019.1"/>
</dbReference>
<protein>
    <submittedName>
        <fullName evidence="7">GAF domain-containing protein</fullName>
    </submittedName>
</protein>